<dbReference type="Pfam" id="PF13649">
    <property type="entry name" value="Methyltransf_25"/>
    <property type="match status" value="1"/>
</dbReference>
<dbReference type="RefSeq" id="WP_120470307.1">
    <property type="nucleotide sequence ID" value="NZ_RAYQ01000013.1"/>
</dbReference>
<name>A0A3A9ASU3_9FIRM</name>
<gene>
    <name evidence="3" type="ORF">D7V94_12620</name>
</gene>
<organism evidence="3 4">
    <name type="scientific">Parablautia intestinalis</name>
    <dbReference type="NCBI Taxonomy" id="2320100"/>
    <lineage>
        <taxon>Bacteria</taxon>
        <taxon>Bacillati</taxon>
        <taxon>Bacillota</taxon>
        <taxon>Clostridia</taxon>
        <taxon>Lachnospirales</taxon>
        <taxon>Lachnospiraceae</taxon>
        <taxon>Parablautia</taxon>
    </lineage>
</organism>
<proteinExistence type="predicted"/>
<sequence length="240" mass="27157">MNIDNYKPYISGETMMGPNSARLLAELFDKYPLTLAHDDMILDLGCGTGLTSFIIARETGARVFANDLWVSAQDNKKRFAKWGVGDQVTPVCEDANNLPFEKKQFRALISIDSYHYFAGNRGFFQEKILPFMKDDGVVLIGIPGLKDEFAGRSTELLSDWLGDDAYMFKSPKLWKELIGDSDRIGLVKTWEMDCFDKAWDDWLATNNEFALGDKQHFEAVIKPYTCFVGIYIKLTTPGCV</sequence>
<dbReference type="CDD" id="cd02440">
    <property type="entry name" value="AdoMet_MTases"/>
    <property type="match status" value="1"/>
</dbReference>
<evidence type="ECO:0000259" key="2">
    <source>
        <dbReference type="Pfam" id="PF13649"/>
    </source>
</evidence>
<dbReference type="GO" id="GO:0003838">
    <property type="term" value="F:sterol 24-C-methyltransferase activity"/>
    <property type="evidence" value="ECO:0007669"/>
    <property type="project" value="TreeGrafter"/>
</dbReference>
<dbReference type="InterPro" id="IPR041698">
    <property type="entry name" value="Methyltransf_25"/>
</dbReference>
<dbReference type="OrthoDB" id="9804312at2"/>
<evidence type="ECO:0000256" key="1">
    <source>
        <dbReference type="ARBA" id="ARBA00022679"/>
    </source>
</evidence>
<dbReference type="InterPro" id="IPR029063">
    <property type="entry name" value="SAM-dependent_MTases_sf"/>
</dbReference>
<keyword evidence="1 3" id="KW-0808">Transferase</keyword>
<protein>
    <submittedName>
        <fullName evidence="3">Class I SAM-dependent methyltransferase</fullName>
    </submittedName>
</protein>
<keyword evidence="3" id="KW-0489">Methyltransferase</keyword>
<evidence type="ECO:0000313" key="3">
    <source>
        <dbReference type="EMBL" id="RKI90631.1"/>
    </source>
</evidence>
<feature type="domain" description="Methyltransferase" evidence="2">
    <location>
        <begin position="41"/>
        <end position="119"/>
    </location>
</feature>
<dbReference type="EMBL" id="RAYQ01000013">
    <property type="protein sequence ID" value="RKI90631.1"/>
    <property type="molecule type" value="Genomic_DNA"/>
</dbReference>
<dbReference type="PANTHER" id="PTHR44068">
    <property type="entry name" value="ZGC:194242"/>
    <property type="match status" value="1"/>
</dbReference>
<dbReference type="Proteomes" id="UP000280696">
    <property type="component" value="Unassembled WGS sequence"/>
</dbReference>
<comment type="caution">
    <text evidence="3">The sequence shown here is derived from an EMBL/GenBank/DDBJ whole genome shotgun (WGS) entry which is preliminary data.</text>
</comment>
<keyword evidence="4" id="KW-1185">Reference proteome</keyword>
<evidence type="ECO:0000313" key="4">
    <source>
        <dbReference type="Proteomes" id="UP000280696"/>
    </source>
</evidence>
<dbReference type="GO" id="GO:0032259">
    <property type="term" value="P:methylation"/>
    <property type="evidence" value="ECO:0007669"/>
    <property type="project" value="UniProtKB-KW"/>
</dbReference>
<dbReference type="Gene3D" id="3.40.50.150">
    <property type="entry name" value="Vaccinia Virus protein VP39"/>
    <property type="match status" value="1"/>
</dbReference>
<accession>A0A3A9ASU3</accession>
<dbReference type="SUPFAM" id="SSF53335">
    <property type="entry name" value="S-adenosyl-L-methionine-dependent methyltransferases"/>
    <property type="match status" value="1"/>
</dbReference>
<reference evidence="3 4" key="1">
    <citation type="submission" date="2018-09" db="EMBL/GenBank/DDBJ databases">
        <title>Murine metabolic-syndrome-specific gut microbial biobank.</title>
        <authorList>
            <person name="Liu C."/>
        </authorList>
    </citation>
    <scope>NUCLEOTIDE SEQUENCE [LARGE SCALE GENOMIC DNA]</scope>
    <source>
        <strain evidence="3 4">0.1xD8-82</strain>
    </source>
</reference>
<dbReference type="InterPro" id="IPR050447">
    <property type="entry name" value="Erg6_SMT_methyltransf"/>
</dbReference>
<dbReference type="AlphaFoldDB" id="A0A3A9ASU3"/>
<dbReference type="GO" id="GO:0016126">
    <property type="term" value="P:sterol biosynthetic process"/>
    <property type="evidence" value="ECO:0007669"/>
    <property type="project" value="TreeGrafter"/>
</dbReference>
<dbReference type="PANTHER" id="PTHR44068:SF1">
    <property type="entry name" value="HYPOTHETICAL LOC100005854"/>
    <property type="match status" value="1"/>
</dbReference>